<feature type="domain" description="BIG2" evidence="3">
    <location>
        <begin position="388"/>
        <end position="465"/>
    </location>
</feature>
<dbReference type="Proteomes" id="UP001431199">
    <property type="component" value="Unassembled WGS sequence"/>
</dbReference>
<keyword evidence="5" id="KW-1185">Reference proteome</keyword>
<organism evidence="4 5">
    <name type="scientific">Eubacterium album</name>
    <dbReference type="NCBI Taxonomy" id="2978477"/>
    <lineage>
        <taxon>Bacteria</taxon>
        <taxon>Bacillati</taxon>
        <taxon>Bacillota</taxon>
        <taxon>Clostridia</taxon>
        <taxon>Eubacteriales</taxon>
        <taxon>Eubacteriaceae</taxon>
        <taxon>Eubacterium</taxon>
    </lineage>
</organism>
<evidence type="ECO:0000313" key="5">
    <source>
        <dbReference type="Proteomes" id="UP001431199"/>
    </source>
</evidence>
<sequence>MKTRFRKYSKILFGVIMMLYFVAVSNNVYADDVQFTQKTYKILFVGNSHTYYNDMPKMFKGLCDADKINCEVTSITSPGYKLSQFADKTNMYGSQVYQALTNNTWDYVVLQENRAVLVEKEEEAEAAVNTLYTLIHNAGAKMVIYATQPNNIGSTFKVDSLSLFLSDFQIEQILTRNNFKIADEYDGLVAASGTNFMRVMQDYPKITMYKTDNLHPSVTGSYLAACTIYNTIFDRSPYGNKYLPNSEYDKDNLISKVSMENALIMQKIADSRLKVDSYYTTVSKGQNSKLTATFTSTQTDESDTTEDTTKKTEDVTKTSDEKETTVTDKKDTTPTYTNKIMWDAVDANSISINRITGEFTALKAGKYQVMSTTDSGLICYSTIDVKQPSIAFNINESKILKVVKGYVGKYTTTIAPDDTTDTITWKSNYPDIVSVDAQGNIQAKKVGIAKITAVTTSGIKSERYVRVKLKTPSNVKLTKKVRKVKKKKVYRVNVKWSKNKNATKYYVFRKKEGKKVFKRVATTTQAKYIDKNIKKNKTYSYKIQAIYSNSKLNSDKTAEYNIKVK</sequence>
<dbReference type="InterPro" id="IPR008964">
    <property type="entry name" value="Invasin/intimin_cell_adhesion"/>
</dbReference>
<evidence type="ECO:0000256" key="2">
    <source>
        <dbReference type="SAM" id="SignalP"/>
    </source>
</evidence>
<evidence type="ECO:0000259" key="3">
    <source>
        <dbReference type="SMART" id="SM00635"/>
    </source>
</evidence>
<accession>A0ABT2M363</accession>
<proteinExistence type="predicted"/>
<dbReference type="InterPro" id="IPR013783">
    <property type="entry name" value="Ig-like_fold"/>
</dbReference>
<gene>
    <name evidence="4" type="ORF">N5B56_12955</name>
</gene>
<dbReference type="EMBL" id="JAODBU010000015">
    <property type="protein sequence ID" value="MCT7399972.1"/>
    <property type="molecule type" value="Genomic_DNA"/>
</dbReference>
<dbReference type="Pfam" id="PF02368">
    <property type="entry name" value="Big_2"/>
    <property type="match status" value="1"/>
</dbReference>
<feature type="region of interest" description="Disordered" evidence="1">
    <location>
        <begin position="293"/>
        <end position="329"/>
    </location>
</feature>
<dbReference type="SMART" id="SM00635">
    <property type="entry name" value="BID_2"/>
    <property type="match status" value="1"/>
</dbReference>
<dbReference type="InterPro" id="IPR003343">
    <property type="entry name" value="Big_2"/>
</dbReference>
<keyword evidence="2" id="KW-0732">Signal</keyword>
<dbReference type="InterPro" id="IPR036514">
    <property type="entry name" value="SGNH_hydro_sf"/>
</dbReference>
<dbReference type="InterPro" id="IPR036116">
    <property type="entry name" value="FN3_sf"/>
</dbReference>
<protein>
    <submittedName>
        <fullName evidence="4">Ig-like domain-containing protein</fullName>
    </submittedName>
</protein>
<reference evidence="4" key="1">
    <citation type="submission" date="2022-09" db="EMBL/GenBank/DDBJ databases">
        <title>Eubacterium sp. LFL-14 isolated from human feces.</title>
        <authorList>
            <person name="Liu F."/>
        </authorList>
    </citation>
    <scope>NUCLEOTIDE SEQUENCE</scope>
    <source>
        <strain evidence="4">LFL-14</strain>
    </source>
</reference>
<feature type="chain" id="PRO_5047018741" evidence="2">
    <location>
        <begin position="31"/>
        <end position="565"/>
    </location>
</feature>
<dbReference type="RefSeq" id="WP_260979135.1">
    <property type="nucleotide sequence ID" value="NZ_JAODBU010000015.1"/>
</dbReference>
<dbReference type="Gene3D" id="2.60.40.1080">
    <property type="match status" value="1"/>
</dbReference>
<dbReference type="SUPFAM" id="SSF52266">
    <property type="entry name" value="SGNH hydrolase"/>
    <property type="match status" value="1"/>
</dbReference>
<dbReference type="SUPFAM" id="SSF49265">
    <property type="entry name" value="Fibronectin type III"/>
    <property type="match status" value="1"/>
</dbReference>
<feature type="signal peptide" evidence="2">
    <location>
        <begin position="1"/>
        <end position="30"/>
    </location>
</feature>
<dbReference type="Gene3D" id="2.60.40.10">
    <property type="entry name" value="Immunoglobulins"/>
    <property type="match status" value="1"/>
</dbReference>
<dbReference type="Gene3D" id="3.40.50.1110">
    <property type="entry name" value="SGNH hydrolase"/>
    <property type="match status" value="1"/>
</dbReference>
<feature type="compositionally biased region" description="Basic and acidic residues" evidence="1">
    <location>
        <begin position="307"/>
        <end position="329"/>
    </location>
</feature>
<name>A0ABT2M363_9FIRM</name>
<evidence type="ECO:0000313" key="4">
    <source>
        <dbReference type="EMBL" id="MCT7399972.1"/>
    </source>
</evidence>
<comment type="caution">
    <text evidence="4">The sequence shown here is derived from an EMBL/GenBank/DDBJ whole genome shotgun (WGS) entry which is preliminary data.</text>
</comment>
<dbReference type="SUPFAM" id="SSF49373">
    <property type="entry name" value="Invasin/intimin cell-adhesion fragments"/>
    <property type="match status" value="1"/>
</dbReference>
<evidence type="ECO:0000256" key="1">
    <source>
        <dbReference type="SAM" id="MobiDB-lite"/>
    </source>
</evidence>